<dbReference type="Proteomes" id="UP000624325">
    <property type="component" value="Unassembled WGS sequence"/>
</dbReference>
<evidence type="ECO:0000313" key="3">
    <source>
        <dbReference type="Proteomes" id="UP000624325"/>
    </source>
</evidence>
<evidence type="ECO:0000256" key="1">
    <source>
        <dbReference type="SAM" id="MobiDB-lite"/>
    </source>
</evidence>
<dbReference type="EMBL" id="BONC01000117">
    <property type="protein sequence ID" value="GIF61627.1"/>
    <property type="molecule type" value="Genomic_DNA"/>
</dbReference>
<feature type="region of interest" description="Disordered" evidence="1">
    <location>
        <begin position="107"/>
        <end position="182"/>
    </location>
</feature>
<name>A0ABQ4CFS6_9ACTN</name>
<keyword evidence="3" id="KW-1185">Reference proteome</keyword>
<proteinExistence type="predicted"/>
<feature type="compositionally biased region" description="Low complexity" evidence="1">
    <location>
        <begin position="116"/>
        <end position="133"/>
    </location>
</feature>
<accession>A0ABQ4CFS6</accession>
<gene>
    <name evidence="2" type="ORF">Air01nite_77220</name>
</gene>
<reference evidence="2 3" key="1">
    <citation type="submission" date="2021-01" db="EMBL/GenBank/DDBJ databases">
        <title>Whole genome shotgun sequence of Asanoa iriomotensis NBRC 100142.</title>
        <authorList>
            <person name="Komaki H."/>
            <person name="Tamura T."/>
        </authorList>
    </citation>
    <scope>NUCLEOTIDE SEQUENCE [LARGE SCALE GENOMIC DNA]</scope>
    <source>
        <strain evidence="2 3">NBRC 100142</strain>
    </source>
</reference>
<comment type="caution">
    <text evidence="2">The sequence shown here is derived from an EMBL/GenBank/DDBJ whole genome shotgun (WGS) entry which is preliminary data.</text>
</comment>
<evidence type="ECO:0000313" key="2">
    <source>
        <dbReference type="EMBL" id="GIF61627.1"/>
    </source>
</evidence>
<organism evidence="2 3">
    <name type="scientific">Asanoa iriomotensis</name>
    <dbReference type="NCBI Taxonomy" id="234613"/>
    <lineage>
        <taxon>Bacteria</taxon>
        <taxon>Bacillati</taxon>
        <taxon>Actinomycetota</taxon>
        <taxon>Actinomycetes</taxon>
        <taxon>Micromonosporales</taxon>
        <taxon>Micromonosporaceae</taxon>
        <taxon>Asanoa</taxon>
    </lineage>
</organism>
<sequence>MGGQRRGRVGDQALQPEQRDLAQLLLDDPLLGLRVVVEPVPDRVEDLRLRLAGREDEEDLVEAALVVEVGPLERGERVGVGGNPGLLAAGPGGLPVAALGALADPRVGGDRQRDLGPGQAAQRGVGRGQQSSPVGIGAAGRDRLRPGRCGAAGEQVALGLRRREPVEPVDIGDDAPSKTDTE</sequence>
<protein>
    <submittedName>
        <fullName evidence="2">Uncharacterized protein</fullName>
    </submittedName>
</protein>